<keyword evidence="2" id="KW-1185">Reference proteome</keyword>
<dbReference type="EMBL" id="JACVVK020000136">
    <property type="protein sequence ID" value="KAK7489566.1"/>
    <property type="molecule type" value="Genomic_DNA"/>
</dbReference>
<evidence type="ECO:0000313" key="2">
    <source>
        <dbReference type="Proteomes" id="UP001519460"/>
    </source>
</evidence>
<reference evidence="1 2" key="1">
    <citation type="journal article" date="2023" name="Sci. Data">
        <title>Genome assembly of the Korean intertidal mud-creeper Batillaria attramentaria.</title>
        <authorList>
            <person name="Patra A.K."/>
            <person name="Ho P.T."/>
            <person name="Jun S."/>
            <person name="Lee S.J."/>
            <person name="Kim Y."/>
            <person name="Won Y.J."/>
        </authorList>
    </citation>
    <scope>NUCLEOTIDE SEQUENCE [LARGE SCALE GENOMIC DNA]</scope>
    <source>
        <strain evidence="1">Wonlab-2016</strain>
    </source>
</reference>
<proteinExistence type="predicted"/>
<evidence type="ECO:0000313" key="1">
    <source>
        <dbReference type="EMBL" id="KAK7489566.1"/>
    </source>
</evidence>
<dbReference type="Proteomes" id="UP001519460">
    <property type="component" value="Unassembled WGS sequence"/>
</dbReference>
<organism evidence="1 2">
    <name type="scientific">Batillaria attramentaria</name>
    <dbReference type="NCBI Taxonomy" id="370345"/>
    <lineage>
        <taxon>Eukaryota</taxon>
        <taxon>Metazoa</taxon>
        <taxon>Spiralia</taxon>
        <taxon>Lophotrochozoa</taxon>
        <taxon>Mollusca</taxon>
        <taxon>Gastropoda</taxon>
        <taxon>Caenogastropoda</taxon>
        <taxon>Sorbeoconcha</taxon>
        <taxon>Cerithioidea</taxon>
        <taxon>Batillariidae</taxon>
        <taxon>Batillaria</taxon>
    </lineage>
</organism>
<comment type="caution">
    <text evidence="1">The sequence shown here is derived from an EMBL/GenBank/DDBJ whole genome shotgun (WGS) entry which is preliminary data.</text>
</comment>
<gene>
    <name evidence="1" type="ORF">BaRGS_00019200</name>
</gene>
<sequence>MDTALHMGIFTDGKIIRNDLELWPVLLAKICCGNRWRLQKTCTREKPGLKLVLRLETCSREITSFSWKGGYETDYRGTGP</sequence>
<name>A0ABD0KQL1_9CAEN</name>
<accession>A0ABD0KQL1</accession>
<dbReference type="AlphaFoldDB" id="A0ABD0KQL1"/>
<protein>
    <submittedName>
        <fullName evidence="1">Uncharacterized protein</fullName>
    </submittedName>
</protein>